<comment type="caution">
    <text evidence="7">The sequence shown here is derived from an EMBL/GenBank/DDBJ whole genome shotgun (WGS) entry which is preliminary data.</text>
</comment>
<dbReference type="AlphaFoldDB" id="A0A7X3FH94"/>
<dbReference type="Gene3D" id="3.20.20.30">
    <property type="entry name" value="Luciferase-like domain"/>
    <property type="match status" value="1"/>
</dbReference>
<proteinExistence type="predicted"/>
<keyword evidence="2" id="KW-0288">FMN</keyword>
<dbReference type="Proteomes" id="UP000490800">
    <property type="component" value="Unassembled WGS sequence"/>
</dbReference>
<dbReference type="InterPro" id="IPR036661">
    <property type="entry name" value="Luciferase-like_sf"/>
</dbReference>
<dbReference type="Pfam" id="PF00296">
    <property type="entry name" value="Bac_luciferase"/>
    <property type="match status" value="1"/>
</dbReference>
<dbReference type="GO" id="GO:0008726">
    <property type="term" value="F:alkanesulfonate monooxygenase activity"/>
    <property type="evidence" value="ECO:0007669"/>
    <property type="project" value="TreeGrafter"/>
</dbReference>
<evidence type="ECO:0000256" key="2">
    <source>
        <dbReference type="ARBA" id="ARBA00022643"/>
    </source>
</evidence>
<dbReference type="EMBL" id="RHLK01000003">
    <property type="protein sequence ID" value="MVO99463.1"/>
    <property type="molecule type" value="Genomic_DNA"/>
</dbReference>
<dbReference type="CDD" id="cd01094">
    <property type="entry name" value="Alkanesulfonate_monoxygenase"/>
    <property type="match status" value="1"/>
</dbReference>
<feature type="region of interest" description="Disordered" evidence="5">
    <location>
        <begin position="389"/>
        <end position="421"/>
    </location>
</feature>
<keyword evidence="4" id="KW-0503">Monooxygenase</keyword>
<evidence type="ECO:0000313" key="8">
    <source>
        <dbReference type="Proteomes" id="UP000490800"/>
    </source>
</evidence>
<gene>
    <name evidence="7" type="ORF">EDM21_07970</name>
</gene>
<dbReference type="InterPro" id="IPR011251">
    <property type="entry name" value="Luciferase-like_dom"/>
</dbReference>
<evidence type="ECO:0000256" key="4">
    <source>
        <dbReference type="ARBA" id="ARBA00023033"/>
    </source>
</evidence>
<feature type="region of interest" description="Disordered" evidence="5">
    <location>
        <begin position="293"/>
        <end position="312"/>
    </location>
</feature>
<name>A0A7X3FH94_9BACL</name>
<reference evidence="7 8" key="1">
    <citation type="journal article" date="2019" name="Microorganisms">
        <title>Paenibacillus lutrae sp. nov., A Chitinolytic Species Isolated from A River Otter in Castril Natural Park, Granada, Spain.</title>
        <authorList>
            <person name="Rodriguez M."/>
            <person name="Reina J.C."/>
            <person name="Bejar V."/>
            <person name="Llamas I."/>
        </authorList>
    </citation>
    <scope>NUCLEOTIDE SEQUENCE [LARGE SCALE GENOMIC DNA]</scope>
    <source>
        <strain evidence="7 8">N10</strain>
    </source>
</reference>
<organism evidence="7 8">
    <name type="scientific">Paenibacillus lutrae</name>
    <dbReference type="NCBI Taxonomy" id="2078573"/>
    <lineage>
        <taxon>Bacteria</taxon>
        <taxon>Bacillati</taxon>
        <taxon>Bacillota</taxon>
        <taxon>Bacilli</taxon>
        <taxon>Bacillales</taxon>
        <taxon>Paenibacillaceae</taxon>
        <taxon>Paenibacillus</taxon>
    </lineage>
</organism>
<evidence type="ECO:0000259" key="6">
    <source>
        <dbReference type="Pfam" id="PF00296"/>
    </source>
</evidence>
<dbReference type="RefSeq" id="WP_157334449.1">
    <property type="nucleotide sequence ID" value="NZ_RHLK01000003.1"/>
</dbReference>
<dbReference type="SUPFAM" id="SSF51679">
    <property type="entry name" value="Bacterial luciferase-like"/>
    <property type="match status" value="1"/>
</dbReference>
<keyword evidence="3" id="KW-0560">Oxidoreductase</keyword>
<accession>A0A7X3FH94</accession>
<feature type="compositionally biased region" description="Polar residues" evidence="5">
    <location>
        <begin position="298"/>
        <end position="308"/>
    </location>
</feature>
<dbReference type="PANTHER" id="PTHR42847">
    <property type="entry name" value="ALKANESULFONATE MONOOXYGENASE"/>
    <property type="match status" value="1"/>
</dbReference>
<dbReference type="PANTHER" id="PTHR42847:SF4">
    <property type="entry name" value="ALKANESULFONATE MONOOXYGENASE-RELATED"/>
    <property type="match status" value="1"/>
</dbReference>
<dbReference type="GO" id="GO:0046306">
    <property type="term" value="P:alkanesulfonate catabolic process"/>
    <property type="evidence" value="ECO:0007669"/>
    <property type="project" value="TreeGrafter"/>
</dbReference>
<evidence type="ECO:0000256" key="1">
    <source>
        <dbReference type="ARBA" id="ARBA00022630"/>
    </source>
</evidence>
<evidence type="ECO:0000256" key="5">
    <source>
        <dbReference type="SAM" id="MobiDB-lite"/>
    </source>
</evidence>
<protein>
    <submittedName>
        <fullName evidence="7">LLM class flavin-dependent oxidoreductase</fullName>
    </submittedName>
</protein>
<sequence>MTVGKQEVEFGWFIPTTGDGKYIGVEPERESTADYMIEVAQTAEKAGFTFALIPTGGSCLDAWIVGSSIAVHTKKLKPLVALRPGLIAPVLAARMAATLDVISGGRALINVVTGGSPSDLQATGDPLALAHDERYGRTREFLHIVKSIWTRSNDSGEKFLAGGGYHYGGDGKVNFKGRYYELENGAGLPLPVQQPHPPLYFGGSSEAGKRTAVETSDVYLMWAEPLPWIEEQIQEVERIRSEVRAEKGTVRELRYGLRAQIVVRPTEEEAWKEAWEIISKVEPDAVEWSSHRFKETDATNQQRQNQLREGSRDNGYLVGPNLWAGISILRGGGAMTFVGTPGQVADRLLEFVDIGISSFILSGYPNLEEAQITGDLLLPVFKEKLAQRTNQTNQTNQTNYTNQTNQTNPTNPTNQEVTVEV</sequence>
<feature type="compositionally biased region" description="Low complexity" evidence="5">
    <location>
        <begin position="389"/>
        <end position="415"/>
    </location>
</feature>
<keyword evidence="8" id="KW-1185">Reference proteome</keyword>
<keyword evidence="1" id="KW-0285">Flavoprotein</keyword>
<feature type="domain" description="Luciferase-like" evidence="6">
    <location>
        <begin position="9"/>
        <end position="357"/>
    </location>
</feature>
<dbReference type="InterPro" id="IPR050172">
    <property type="entry name" value="SsuD_RutA_monooxygenase"/>
</dbReference>
<dbReference type="OrthoDB" id="9814695at2"/>
<evidence type="ECO:0000313" key="7">
    <source>
        <dbReference type="EMBL" id="MVO99463.1"/>
    </source>
</evidence>
<evidence type="ECO:0000256" key="3">
    <source>
        <dbReference type="ARBA" id="ARBA00023002"/>
    </source>
</evidence>